<sequence>MLMLEKLLSAKLWLIAAVGLEKPSHAEAETTVEGRDGLQSGALVLNSPVQENCSVEPKAGSESEVTGGMAGPGNGKRKIVKKTVRVVKKIIKKRVPKRVLTESPEDQGSVKKVENGLNLREVTEKSNQIYVVMENSNLVNDMKKNELIDKYNLANEEKEKSKPANEITEKLNIETGSCVMVPMKVGTGNDLGDINSRDIEQLKINDVIIAELNRRDSNVIISDLMEVKKIGSAAKVTEESETTKGVEGIVAEDLSKDLVLKNQDVGTVENENVWVG</sequence>
<comment type="caution">
    <text evidence="3">The sequence shown here is derived from an EMBL/GenBank/DDBJ whole genome shotgun (WGS) entry which is preliminary data.</text>
</comment>
<evidence type="ECO:0000256" key="2">
    <source>
        <dbReference type="SAM" id="SignalP"/>
    </source>
</evidence>
<feature type="chain" id="PRO_5044754941" evidence="2">
    <location>
        <begin position="29"/>
        <end position="276"/>
    </location>
</feature>
<accession>A0ABD1SR87</accession>
<evidence type="ECO:0000313" key="3">
    <source>
        <dbReference type="EMBL" id="KAL2503175.1"/>
    </source>
</evidence>
<organism evidence="3 4">
    <name type="scientific">Forsythia ovata</name>
    <dbReference type="NCBI Taxonomy" id="205694"/>
    <lineage>
        <taxon>Eukaryota</taxon>
        <taxon>Viridiplantae</taxon>
        <taxon>Streptophyta</taxon>
        <taxon>Embryophyta</taxon>
        <taxon>Tracheophyta</taxon>
        <taxon>Spermatophyta</taxon>
        <taxon>Magnoliopsida</taxon>
        <taxon>eudicotyledons</taxon>
        <taxon>Gunneridae</taxon>
        <taxon>Pentapetalae</taxon>
        <taxon>asterids</taxon>
        <taxon>lamiids</taxon>
        <taxon>Lamiales</taxon>
        <taxon>Oleaceae</taxon>
        <taxon>Forsythieae</taxon>
        <taxon>Forsythia</taxon>
    </lineage>
</organism>
<name>A0ABD1SR87_9LAMI</name>
<dbReference type="AlphaFoldDB" id="A0ABD1SR87"/>
<gene>
    <name evidence="3" type="ORF">Fot_37023</name>
</gene>
<protein>
    <submittedName>
        <fullName evidence="3">Uncharacterized protein</fullName>
    </submittedName>
</protein>
<reference evidence="4" key="1">
    <citation type="submission" date="2024-07" db="EMBL/GenBank/DDBJ databases">
        <title>Two chromosome-level genome assemblies of Korean endemic species Abeliophyllum distichum and Forsythia ovata (Oleaceae).</title>
        <authorList>
            <person name="Jang H."/>
        </authorList>
    </citation>
    <scope>NUCLEOTIDE SEQUENCE [LARGE SCALE GENOMIC DNA]</scope>
</reference>
<keyword evidence="4" id="KW-1185">Reference proteome</keyword>
<proteinExistence type="predicted"/>
<evidence type="ECO:0000313" key="4">
    <source>
        <dbReference type="Proteomes" id="UP001604277"/>
    </source>
</evidence>
<dbReference type="EMBL" id="JBFOLJ010000010">
    <property type="protein sequence ID" value="KAL2503175.1"/>
    <property type="molecule type" value="Genomic_DNA"/>
</dbReference>
<keyword evidence="2" id="KW-0732">Signal</keyword>
<evidence type="ECO:0000256" key="1">
    <source>
        <dbReference type="SAM" id="MobiDB-lite"/>
    </source>
</evidence>
<dbReference type="Proteomes" id="UP001604277">
    <property type="component" value="Unassembled WGS sequence"/>
</dbReference>
<feature type="region of interest" description="Disordered" evidence="1">
    <location>
        <begin position="54"/>
        <end position="76"/>
    </location>
</feature>
<feature type="signal peptide" evidence="2">
    <location>
        <begin position="1"/>
        <end position="28"/>
    </location>
</feature>